<dbReference type="InterPro" id="IPR009014">
    <property type="entry name" value="Transketo_C/PFOR_II"/>
</dbReference>
<keyword evidence="6" id="KW-0479">Metal-binding</keyword>
<dbReference type="Gene3D" id="3.40.50.920">
    <property type="match status" value="1"/>
</dbReference>
<dbReference type="GO" id="GO:0006098">
    <property type="term" value="P:pentose-phosphate shunt"/>
    <property type="evidence" value="ECO:0007669"/>
    <property type="project" value="TreeGrafter"/>
</dbReference>
<evidence type="ECO:0000256" key="2">
    <source>
        <dbReference type="ARBA" id="ARBA00001946"/>
    </source>
</evidence>
<dbReference type="Gene3D" id="3.40.50.970">
    <property type="match status" value="2"/>
</dbReference>
<evidence type="ECO:0000256" key="3">
    <source>
        <dbReference type="ARBA" id="ARBA00001964"/>
    </source>
</evidence>
<evidence type="ECO:0000313" key="10">
    <source>
        <dbReference type="EMBL" id="KIW84336.1"/>
    </source>
</evidence>
<evidence type="ECO:0000256" key="5">
    <source>
        <dbReference type="ARBA" id="ARBA00022679"/>
    </source>
</evidence>
<organism evidence="10 11">
    <name type="scientific">Fonsecaea pedrosoi CBS 271.37</name>
    <dbReference type="NCBI Taxonomy" id="1442368"/>
    <lineage>
        <taxon>Eukaryota</taxon>
        <taxon>Fungi</taxon>
        <taxon>Dikarya</taxon>
        <taxon>Ascomycota</taxon>
        <taxon>Pezizomycotina</taxon>
        <taxon>Eurotiomycetes</taxon>
        <taxon>Chaetothyriomycetidae</taxon>
        <taxon>Chaetothyriales</taxon>
        <taxon>Herpotrichiellaceae</taxon>
        <taxon>Fonsecaea</taxon>
    </lineage>
</organism>
<dbReference type="STRING" id="1442368.A0A0D2E2N3"/>
<gene>
    <name evidence="10" type="ORF">Z517_03586</name>
</gene>
<keyword evidence="7" id="KW-0460">Magnesium</keyword>
<evidence type="ECO:0000259" key="9">
    <source>
        <dbReference type="SMART" id="SM00861"/>
    </source>
</evidence>
<comment type="cofactor">
    <cofactor evidence="3">
        <name>thiamine diphosphate</name>
        <dbReference type="ChEBI" id="CHEBI:58937"/>
    </cofactor>
</comment>
<dbReference type="CDD" id="cd07033">
    <property type="entry name" value="TPP_PYR_DXS_TK_like"/>
    <property type="match status" value="1"/>
</dbReference>
<name>A0A0D2E2N3_9EURO</name>
<dbReference type="InterPro" id="IPR005475">
    <property type="entry name" value="Transketolase-like_Pyr-bd"/>
</dbReference>
<dbReference type="Pfam" id="PF00456">
    <property type="entry name" value="Transketolase_N"/>
    <property type="match status" value="1"/>
</dbReference>
<dbReference type="GO" id="GO:0005634">
    <property type="term" value="C:nucleus"/>
    <property type="evidence" value="ECO:0007669"/>
    <property type="project" value="TreeGrafter"/>
</dbReference>
<dbReference type="GO" id="GO:0004802">
    <property type="term" value="F:transketolase activity"/>
    <property type="evidence" value="ECO:0007669"/>
    <property type="project" value="TreeGrafter"/>
</dbReference>
<comment type="cofactor">
    <cofactor evidence="2">
        <name>Mg(2+)</name>
        <dbReference type="ChEBI" id="CHEBI:18420"/>
    </cofactor>
</comment>
<dbReference type="CDD" id="cd02012">
    <property type="entry name" value="TPP_TK"/>
    <property type="match status" value="1"/>
</dbReference>
<dbReference type="EMBL" id="KN846970">
    <property type="protein sequence ID" value="KIW84336.1"/>
    <property type="molecule type" value="Genomic_DNA"/>
</dbReference>
<dbReference type="AlphaFoldDB" id="A0A0D2E2N3"/>
<sequence length="697" mass="76002">MAKSHALVNGVTSSREYTQDELVVRDIRKLVMDCCRQNGGGHGGSAIGMAPLAVALWGHTMRYNPKNPFWFDRDRFVLSNGHAAILLYVMLHVTGYAHMTMDELKLYASAKGVKEGKWQTTLCHAHPENEVPGVEVTTGPLGQGIANAVGLAIASKHMAARYNRDGFEVTTSRIYVTSGDGCLQEGVAQEALALAGHLKLDNLCLCYDNNAITCDGPLDWISTEDTNAKMRALGWNVIDVFTGDTSVEDIVAALRLAKSTKGKPTFINIRTTIGYGSATAGTAKAHHGTFTDEDLLPYLTHSDGIDQETHQISTQVKQYFEKKQDEGRLAEQVWNDRLKSYICAFPEEGAELAKRLRGEIEFKELLSSLDAPSHEQSTRQANGFVFNKLLASIPHMMPGGADLWNSNALGDQSAQILDAANPGGRVIRYGIREHAMASIANGLAAYSEGAILPTTATFLMFYLYAAPGVRMGALSHFKVIHIATHDSIGEGQNGPTHQAVELDSLYRAMPNFLFIRPADGEEVIGAWLAALSQKRRPSMISVARDPATAPVHRTDRHAVLKGGYVVQEQNNAIVTLVSCGSELQFAVQAGARLTADGIATRVVSMPCVQLFSEQSDGYKDSVLSETPYTISVEAYISTIWARYCNASIAMDSFGFSGASLANYGRFGLDTEGVYQKVTRFVNSHRGGKRLRRWTLLE</sequence>
<evidence type="ECO:0000256" key="1">
    <source>
        <dbReference type="ARBA" id="ARBA00001941"/>
    </source>
</evidence>
<feature type="domain" description="Transketolase-like pyrimidine-binding" evidence="9">
    <location>
        <begin position="376"/>
        <end position="550"/>
    </location>
</feature>
<dbReference type="Proteomes" id="UP000053029">
    <property type="component" value="Unassembled WGS sequence"/>
</dbReference>
<dbReference type="GO" id="GO:0046872">
    <property type="term" value="F:metal ion binding"/>
    <property type="evidence" value="ECO:0007669"/>
    <property type="project" value="UniProtKB-KW"/>
</dbReference>
<dbReference type="InterPro" id="IPR020826">
    <property type="entry name" value="Transketolase_BS"/>
</dbReference>
<dbReference type="VEuPathDB" id="FungiDB:Z517_03586"/>
<dbReference type="Pfam" id="PF22613">
    <property type="entry name" value="Transketolase_C_1"/>
    <property type="match status" value="1"/>
</dbReference>
<comment type="cofactor">
    <cofactor evidence="1">
        <name>Co(2+)</name>
        <dbReference type="ChEBI" id="CHEBI:48828"/>
    </cofactor>
</comment>
<dbReference type="PANTHER" id="PTHR43522">
    <property type="entry name" value="TRANSKETOLASE"/>
    <property type="match status" value="1"/>
</dbReference>
<evidence type="ECO:0000256" key="8">
    <source>
        <dbReference type="ARBA" id="ARBA00023052"/>
    </source>
</evidence>
<dbReference type="PANTHER" id="PTHR43522:SF6">
    <property type="entry name" value="TRANSKETOLASE-LIKE PYRIMIDINE-BINDING DOMAIN-CONTAINING PROTEIN-RELATED"/>
    <property type="match status" value="1"/>
</dbReference>
<proteinExistence type="inferred from homology"/>
<protein>
    <submittedName>
        <fullName evidence="10">Unplaced genomic scaffold supercont1.2, whole genome shotgun sequence</fullName>
    </submittedName>
</protein>
<dbReference type="SMART" id="SM00861">
    <property type="entry name" value="Transket_pyr"/>
    <property type="match status" value="1"/>
</dbReference>
<evidence type="ECO:0000313" key="11">
    <source>
        <dbReference type="Proteomes" id="UP000053029"/>
    </source>
</evidence>
<dbReference type="OrthoDB" id="10267175at2759"/>
<dbReference type="InterPro" id="IPR033247">
    <property type="entry name" value="Transketolase_fam"/>
</dbReference>
<evidence type="ECO:0000256" key="4">
    <source>
        <dbReference type="ARBA" id="ARBA00007131"/>
    </source>
</evidence>
<dbReference type="GO" id="GO:0005829">
    <property type="term" value="C:cytosol"/>
    <property type="evidence" value="ECO:0007669"/>
    <property type="project" value="TreeGrafter"/>
</dbReference>
<keyword evidence="8" id="KW-0786">Thiamine pyrophosphate</keyword>
<dbReference type="InterPro" id="IPR055152">
    <property type="entry name" value="Transketolase-like_C_2"/>
</dbReference>
<dbReference type="InterPro" id="IPR005474">
    <property type="entry name" value="Transketolase_N"/>
</dbReference>
<dbReference type="InterPro" id="IPR029061">
    <property type="entry name" value="THDP-binding"/>
</dbReference>
<keyword evidence="11" id="KW-1185">Reference proteome</keyword>
<dbReference type="GeneID" id="25303076"/>
<dbReference type="SUPFAM" id="SSF52518">
    <property type="entry name" value="Thiamin diphosphate-binding fold (THDP-binding)"/>
    <property type="match status" value="2"/>
</dbReference>
<evidence type="ECO:0000256" key="7">
    <source>
        <dbReference type="ARBA" id="ARBA00022842"/>
    </source>
</evidence>
<dbReference type="RefSeq" id="XP_013288144.1">
    <property type="nucleotide sequence ID" value="XM_013432690.1"/>
</dbReference>
<dbReference type="PROSITE" id="PS00802">
    <property type="entry name" value="TRANSKETOLASE_2"/>
    <property type="match status" value="1"/>
</dbReference>
<evidence type="ECO:0000256" key="6">
    <source>
        <dbReference type="ARBA" id="ARBA00022723"/>
    </source>
</evidence>
<dbReference type="Pfam" id="PF02779">
    <property type="entry name" value="Transket_pyr"/>
    <property type="match status" value="1"/>
</dbReference>
<reference evidence="10 11" key="1">
    <citation type="submission" date="2015-01" db="EMBL/GenBank/DDBJ databases">
        <title>The Genome Sequence of Fonsecaea pedrosoi CBS 271.37.</title>
        <authorList>
            <consortium name="The Broad Institute Genomics Platform"/>
            <person name="Cuomo C."/>
            <person name="de Hoog S."/>
            <person name="Gorbushina A."/>
            <person name="Stielow B."/>
            <person name="Teixiera M."/>
            <person name="Abouelleil A."/>
            <person name="Chapman S.B."/>
            <person name="Priest M."/>
            <person name="Young S.K."/>
            <person name="Wortman J."/>
            <person name="Nusbaum C."/>
            <person name="Birren B."/>
        </authorList>
    </citation>
    <scope>NUCLEOTIDE SEQUENCE [LARGE SCALE GENOMIC DNA]</scope>
    <source>
        <strain evidence="10 11">CBS 271.37</strain>
    </source>
</reference>
<keyword evidence="5" id="KW-0808">Transferase</keyword>
<comment type="similarity">
    <text evidence="4">Belongs to the transketolase family.</text>
</comment>
<dbReference type="HOGENOM" id="CLU_009227_0_0_1"/>
<accession>A0A0D2E2N3</accession>
<dbReference type="SUPFAM" id="SSF52922">
    <property type="entry name" value="TK C-terminal domain-like"/>
    <property type="match status" value="1"/>
</dbReference>